<dbReference type="AlphaFoldDB" id="A0A6J6XYV7"/>
<evidence type="ECO:0000313" key="2">
    <source>
        <dbReference type="EMBL" id="CAB4761377.1"/>
    </source>
</evidence>
<evidence type="ECO:0000313" key="6">
    <source>
        <dbReference type="EMBL" id="CAB5047609.1"/>
    </source>
</evidence>
<sequence length="489" mass="55966">MPNLNFSQSIAFAVFKSEPEVDQRLNSDINYGALINRFYPQFRWISTSRNFEKSPGIHDLRSKLDFKEDNRDILFLDWLNRTCINFLRTDTAHLLILDTSLAIPEEFEVILLGSIALLNAQTEALSIWPLPPSARQSIAEGSGGLEIAASISRLAFLLTRQGAKKFVSYFDQNPCGDFTALLLQLNLSCQTIAENSEGRPYVFIDLEESQRKFASAHPSLMRHMENLLNPTPITSSNQIPKVQAYISHWFSTWDSIDDVETACKNFGYATTVLNTTSEEKAGWTNGIPISFFRQMEFACSNFNQSNDFLLFITADVRSNNWSELFSASEKILVLNGVGSFSPTLSHEWYHLGRDKNYYYDSDVSIAVVPVNDLIVTYIHKSVVSQMNNFFEYFCLHPDRFDPVVGVGLELLMKKIIHDSRRFSLRSRRHILMHPYSKSYEWNESAKEFYSLRKIQDDFFANQILYPSSSTPEMIAGDGLQEMIDAIQWL</sequence>
<organism evidence="3">
    <name type="scientific">freshwater metagenome</name>
    <dbReference type="NCBI Taxonomy" id="449393"/>
    <lineage>
        <taxon>unclassified sequences</taxon>
        <taxon>metagenomes</taxon>
        <taxon>ecological metagenomes</taxon>
    </lineage>
</organism>
<proteinExistence type="predicted"/>
<dbReference type="EMBL" id="CAFBQD010000008">
    <property type="protein sequence ID" value="CAB5047609.1"/>
    <property type="molecule type" value="Genomic_DNA"/>
</dbReference>
<gene>
    <name evidence="1" type="ORF">UFOPK2627_00378</name>
    <name evidence="2" type="ORF">UFOPK2879_00280</name>
    <name evidence="3" type="ORF">UFOPK3078_00441</name>
    <name evidence="4" type="ORF">UFOPK3288_00315</name>
    <name evidence="5" type="ORF">UFOPK3990_00445</name>
    <name evidence="6" type="ORF">UFOPK4245_00538</name>
</gene>
<evidence type="ECO:0000313" key="5">
    <source>
        <dbReference type="EMBL" id="CAB4981685.1"/>
    </source>
</evidence>
<evidence type="ECO:0000313" key="1">
    <source>
        <dbReference type="EMBL" id="CAB4699262.1"/>
    </source>
</evidence>
<dbReference type="EMBL" id="CAFBLC010000007">
    <property type="protein sequence ID" value="CAB4854099.1"/>
    <property type="molecule type" value="Genomic_DNA"/>
</dbReference>
<accession>A0A6J6XYV7</accession>
<dbReference type="EMBL" id="CAFAAU010000008">
    <property type="protein sequence ID" value="CAB4802192.1"/>
    <property type="molecule type" value="Genomic_DNA"/>
</dbReference>
<protein>
    <submittedName>
        <fullName evidence="3">Unannotated protein</fullName>
    </submittedName>
</protein>
<dbReference type="EMBL" id="CAFBOQ010000008">
    <property type="protein sequence ID" value="CAB4981685.1"/>
    <property type="molecule type" value="Genomic_DNA"/>
</dbReference>
<evidence type="ECO:0000313" key="3">
    <source>
        <dbReference type="EMBL" id="CAB4802192.1"/>
    </source>
</evidence>
<dbReference type="EMBL" id="CAEZYA010000007">
    <property type="protein sequence ID" value="CAB4699262.1"/>
    <property type="molecule type" value="Genomic_DNA"/>
</dbReference>
<dbReference type="EMBL" id="CAEZZN010000005">
    <property type="protein sequence ID" value="CAB4761377.1"/>
    <property type="molecule type" value="Genomic_DNA"/>
</dbReference>
<reference evidence="3" key="1">
    <citation type="submission" date="2020-05" db="EMBL/GenBank/DDBJ databases">
        <authorList>
            <person name="Chiriac C."/>
            <person name="Salcher M."/>
            <person name="Ghai R."/>
            <person name="Kavagutti S V."/>
        </authorList>
    </citation>
    <scope>NUCLEOTIDE SEQUENCE</scope>
</reference>
<evidence type="ECO:0000313" key="4">
    <source>
        <dbReference type="EMBL" id="CAB4854099.1"/>
    </source>
</evidence>
<name>A0A6J6XYV7_9ZZZZ</name>